<dbReference type="AlphaFoldDB" id="A0A9D1WGW2"/>
<dbReference type="GO" id="GO:0003684">
    <property type="term" value="F:damaged DNA binding"/>
    <property type="evidence" value="ECO:0007669"/>
    <property type="project" value="InterPro"/>
</dbReference>
<dbReference type="InterPro" id="IPR043128">
    <property type="entry name" value="Rev_trsase/Diguanyl_cyclase"/>
</dbReference>
<keyword evidence="5" id="KW-0808">Transferase</keyword>
<dbReference type="PANTHER" id="PTHR11076">
    <property type="entry name" value="DNA REPAIR POLYMERASE UMUC / TRANSFERASE FAMILY MEMBER"/>
    <property type="match status" value="1"/>
</dbReference>
<sequence>MSERIYLAIDLKSFYASVECLERSLDPMGVNLVVADQSRTEKTICLSVSPSLKEYGVPGRPRLFEVIQRIREVNRERKRQAPMQELTGSSWMACELRDHPELAVDYLVAPPQMALYMQYSSRIYEVYLKYVAPEDIHVYSIDEVFVDATGYLETYGITARELASRMILDVQRTVGITAAAGVGTNLYLCKVAMDIVAKHIPPDENGVRIAELDEMRYRQLLWQHRPLTDFWRVGRGYARKLEDHGLFTMGDIARCSLGKENDYLNEDLLYQLFGVNAELLIDHAWGWEPCTIADIKAYKPASNSVGSGQVLSCPYPFEKARLVLREMADMLALELVDRNLVTNQLVLTVGYDRENLNSSSGRRRYQGEVTQDRYGRAVPRHAHGTQNLERYTASSEKLMEAAAQLFDRIVDPGLLIRRLYLTATHVVDEEQIPRKETFEQLELFTDYELLEEQRNKEEKEQEREKKWQKAMLEIKKKYGKNAVLRGMNLEEGATARERNRTIGGHKA</sequence>
<dbReference type="Gene3D" id="3.40.1170.60">
    <property type="match status" value="1"/>
</dbReference>
<evidence type="ECO:0000256" key="2">
    <source>
        <dbReference type="ARBA" id="ARBA00022457"/>
    </source>
</evidence>
<evidence type="ECO:0000256" key="1">
    <source>
        <dbReference type="ARBA" id="ARBA00010945"/>
    </source>
</evidence>
<organism evidence="7 8">
    <name type="scientific">Candidatus Blautia gallistercoris</name>
    <dbReference type="NCBI Taxonomy" id="2838490"/>
    <lineage>
        <taxon>Bacteria</taxon>
        <taxon>Bacillati</taxon>
        <taxon>Bacillota</taxon>
        <taxon>Clostridia</taxon>
        <taxon>Lachnospirales</taxon>
        <taxon>Lachnospiraceae</taxon>
        <taxon>Blautia</taxon>
    </lineage>
</organism>
<dbReference type="InterPro" id="IPR050116">
    <property type="entry name" value="DNA_polymerase-Y"/>
</dbReference>
<keyword evidence="5" id="KW-0239">DNA-directed DNA polymerase</keyword>
<dbReference type="GO" id="GO:0042276">
    <property type="term" value="P:error-prone translesion synthesis"/>
    <property type="evidence" value="ECO:0007669"/>
    <property type="project" value="TreeGrafter"/>
</dbReference>
<dbReference type="Proteomes" id="UP000886817">
    <property type="component" value="Unassembled WGS sequence"/>
</dbReference>
<dbReference type="GO" id="GO:0003887">
    <property type="term" value="F:DNA-directed DNA polymerase activity"/>
    <property type="evidence" value="ECO:0007669"/>
    <property type="project" value="UniProtKB-KW"/>
</dbReference>
<reference evidence="7" key="1">
    <citation type="journal article" date="2021" name="PeerJ">
        <title>Extensive microbial diversity within the chicken gut microbiome revealed by metagenomics and culture.</title>
        <authorList>
            <person name="Gilroy R."/>
            <person name="Ravi A."/>
            <person name="Getino M."/>
            <person name="Pursley I."/>
            <person name="Horton D.L."/>
            <person name="Alikhan N.F."/>
            <person name="Baker D."/>
            <person name="Gharbi K."/>
            <person name="Hall N."/>
            <person name="Watson M."/>
            <person name="Adriaenssens E.M."/>
            <person name="Foster-Nyarko E."/>
            <person name="Jarju S."/>
            <person name="Secka A."/>
            <person name="Antonio M."/>
            <person name="Oren A."/>
            <person name="Chaudhuri R.R."/>
            <person name="La Ragione R."/>
            <person name="Hildebrand F."/>
            <person name="Pallen M.J."/>
        </authorList>
    </citation>
    <scope>NUCLEOTIDE SEQUENCE</scope>
    <source>
        <strain evidence="7">ChiSjej1B19-8411</strain>
    </source>
</reference>
<keyword evidence="4" id="KW-0227">DNA damage</keyword>
<feature type="domain" description="UmuC" evidence="6">
    <location>
        <begin position="6"/>
        <end position="234"/>
    </location>
</feature>
<protein>
    <submittedName>
        <fullName evidence="7">DNA methylase</fullName>
    </submittedName>
</protein>
<dbReference type="Gene3D" id="1.10.150.20">
    <property type="entry name" value="5' to 3' exonuclease, C-terminal subdomain"/>
    <property type="match status" value="1"/>
</dbReference>
<keyword evidence="7" id="KW-0489">Methyltransferase</keyword>
<dbReference type="GO" id="GO:0006281">
    <property type="term" value="P:DNA repair"/>
    <property type="evidence" value="ECO:0007669"/>
    <property type="project" value="InterPro"/>
</dbReference>
<dbReference type="Pfam" id="PF11799">
    <property type="entry name" value="IMS_C"/>
    <property type="match status" value="1"/>
</dbReference>
<dbReference type="InterPro" id="IPR017961">
    <property type="entry name" value="DNA_pol_Y-fam_little_finger"/>
</dbReference>
<evidence type="ECO:0000259" key="6">
    <source>
        <dbReference type="PROSITE" id="PS50173"/>
    </source>
</evidence>
<dbReference type="GO" id="GO:0008168">
    <property type="term" value="F:methyltransferase activity"/>
    <property type="evidence" value="ECO:0007669"/>
    <property type="project" value="UniProtKB-KW"/>
</dbReference>
<evidence type="ECO:0000256" key="5">
    <source>
        <dbReference type="ARBA" id="ARBA00022932"/>
    </source>
</evidence>
<evidence type="ECO:0000256" key="4">
    <source>
        <dbReference type="ARBA" id="ARBA00022763"/>
    </source>
</evidence>
<dbReference type="InterPro" id="IPR043502">
    <property type="entry name" value="DNA/RNA_pol_sf"/>
</dbReference>
<dbReference type="PANTHER" id="PTHR11076:SF35">
    <property type="entry name" value="DNA REPAIR PROTEIN HOMOLOG YOBH"/>
    <property type="match status" value="1"/>
</dbReference>
<dbReference type="GO" id="GO:0005829">
    <property type="term" value="C:cytosol"/>
    <property type="evidence" value="ECO:0007669"/>
    <property type="project" value="TreeGrafter"/>
</dbReference>
<dbReference type="Pfam" id="PF00817">
    <property type="entry name" value="IMS"/>
    <property type="match status" value="1"/>
</dbReference>
<name>A0A9D1WGW2_9FIRM</name>
<keyword evidence="2" id="KW-0515">Mutator protein</keyword>
<comment type="similarity">
    <text evidence="1">Belongs to the DNA polymerase type-Y family.</text>
</comment>
<keyword evidence="3" id="KW-0548">Nucleotidyltransferase</keyword>
<dbReference type="InterPro" id="IPR001126">
    <property type="entry name" value="UmuC"/>
</dbReference>
<evidence type="ECO:0000313" key="7">
    <source>
        <dbReference type="EMBL" id="HIX58678.1"/>
    </source>
</evidence>
<evidence type="ECO:0000256" key="3">
    <source>
        <dbReference type="ARBA" id="ARBA00022695"/>
    </source>
</evidence>
<dbReference type="PROSITE" id="PS50173">
    <property type="entry name" value="UMUC"/>
    <property type="match status" value="1"/>
</dbReference>
<gene>
    <name evidence="7" type="ORF">IAA45_03055</name>
</gene>
<comment type="caution">
    <text evidence="7">The sequence shown here is derived from an EMBL/GenBank/DDBJ whole genome shotgun (WGS) entry which is preliminary data.</text>
</comment>
<dbReference type="GO" id="GO:0009432">
    <property type="term" value="P:SOS response"/>
    <property type="evidence" value="ECO:0007669"/>
    <property type="project" value="TreeGrafter"/>
</dbReference>
<dbReference type="SUPFAM" id="SSF56672">
    <property type="entry name" value="DNA/RNA polymerases"/>
    <property type="match status" value="1"/>
</dbReference>
<dbReference type="EMBL" id="DXEX01000073">
    <property type="protein sequence ID" value="HIX58678.1"/>
    <property type="molecule type" value="Genomic_DNA"/>
</dbReference>
<evidence type="ECO:0000313" key="8">
    <source>
        <dbReference type="Proteomes" id="UP000886817"/>
    </source>
</evidence>
<dbReference type="Gene3D" id="3.30.70.270">
    <property type="match status" value="1"/>
</dbReference>
<accession>A0A9D1WGW2</accession>
<proteinExistence type="inferred from homology"/>
<reference evidence="7" key="2">
    <citation type="submission" date="2021-04" db="EMBL/GenBank/DDBJ databases">
        <authorList>
            <person name="Gilroy R."/>
        </authorList>
    </citation>
    <scope>NUCLEOTIDE SEQUENCE</scope>
    <source>
        <strain evidence="7">ChiSjej1B19-8411</strain>
    </source>
</reference>
<dbReference type="GO" id="GO:0032259">
    <property type="term" value="P:methylation"/>
    <property type="evidence" value="ECO:0007669"/>
    <property type="project" value="UniProtKB-KW"/>
</dbReference>